<dbReference type="STRING" id="1413211.U473_07150"/>
<accession>A0A135L4M7</accession>
<protein>
    <submittedName>
        <fullName evidence="2">Uncharacterized protein</fullName>
    </submittedName>
</protein>
<dbReference type="SUPFAM" id="SSF89155">
    <property type="entry name" value="TorD-like"/>
    <property type="match status" value="1"/>
</dbReference>
<name>A0A135L4M7_9BACI</name>
<dbReference type="InterPro" id="IPR020945">
    <property type="entry name" value="DMSO/NO3_reduct_chaperone"/>
</dbReference>
<dbReference type="EMBL" id="LSKU01000001">
    <property type="protein sequence ID" value="KXG43813.1"/>
    <property type="molecule type" value="Genomic_DNA"/>
</dbReference>
<evidence type="ECO:0000313" key="2">
    <source>
        <dbReference type="EMBL" id="KXG43813.1"/>
    </source>
</evidence>
<comment type="caution">
    <text evidence="2">The sequence shown here is derived from an EMBL/GenBank/DDBJ whole genome shotgun (WGS) entry which is preliminary data.</text>
</comment>
<dbReference type="AlphaFoldDB" id="A0A135L4M7"/>
<organism evidence="2 3">
    <name type="scientific">Tepidibacillus decaturensis</name>
    <dbReference type="NCBI Taxonomy" id="1413211"/>
    <lineage>
        <taxon>Bacteria</taxon>
        <taxon>Bacillati</taxon>
        <taxon>Bacillota</taxon>
        <taxon>Bacilli</taxon>
        <taxon>Bacillales</taxon>
        <taxon>Bacillaceae</taxon>
        <taxon>Tepidibacillus</taxon>
    </lineage>
</organism>
<dbReference type="Gene3D" id="1.10.3480.10">
    <property type="entry name" value="TorD-like"/>
    <property type="match status" value="1"/>
</dbReference>
<sequence length="205" mass="23929">MQNHVSQNKQAKVEIYLTLAEFFKFPTEDFYQDVMNGTVDQLLVEMAKEANYTKPTVQLKGRFPNFSEMKQTYMRCFMGVIKPYAPPIESVYKVWTTDPTAGLSIAKSKGYLFGDAALHIRHLFEQFHLEIPDDYAKMPDHLTLLLEFLAFLIKETSEEHVNQFVADHLDWLEDFKQELLKVNDSSFYIDVTDIIISFINNEKRP</sequence>
<evidence type="ECO:0000256" key="1">
    <source>
        <dbReference type="ARBA" id="ARBA00023186"/>
    </source>
</evidence>
<dbReference type="RefSeq" id="WP_068724782.1">
    <property type="nucleotide sequence ID" value="NZ_LSKU01000001.1"/>
</dbReference>
<dbReference type="PANTHER" id="PTHR34227">
    <property type="entry name" value="CHAPERONE PROTEIN YCDY"/>
    <property type="match status" value="1"/>
</dbReference>
<dbReference type="OrthoDB" id="1808217at2"/>
<proteinExistence type="predicted"/>
<dbReference type="InterPro" id="IPR036411">
    <property type="entry name" value="TorD-like_sf"/>
</dbReference>
<dbReference type="Proteomes" id="UP000070352">
    <property type="component" value="Unassembled WGS sequence"/>
</dbReference>
<gene>
    <name evidence="2" type="ORF">U473_07150</name>
</gene>
<keyword evidence="3" id="KW-1185">Reference proteome</keyword>
<evidence type="ECO:0000313" key="3">
    <source>
        <dbReference type="Proteomes" id="UP000070352"/>
    </source>
</evidence>
<reference evidence="2 3" key="1">
    <citation type="submission" date="2016-02" db="EMBL/GenBank/DDBJ databases">
        <title>Draft Genome for Tepidibacillus decaturensis nov. sp. Strain Z9, an Anaerobic, Moderately Thermophilic and Heterotrophic Bacterium from Deep Subsurface of the Illinois Basin, USA.</title>
        <authorList>
            <person name="Dong Y."/>
            <person name="Chang J.Y."/>
            <person name="Sanford R."/>
            <person name="Fouke B.W."/>
        </authorList>
    </citation>
    <scope>NUCLEOTIDE SEQUENCE [LARGE SCALE GENOMIC DNA]</scope>
    <source>
        <strain evidence="2 3">Z9</strain>
    </source>
</reference>
<dbReference type="PANTHER" id="PTHR34227:SF1">
    <property type="entry name" value="DIMETHYL SULFOXIDE REDUCTASE CHAPERONE-RELATED"/>
    <property type="match status" value="1"/>
</dbReference>
<dbReference type="Pfam" id="PF02613">
    <property type="entry name" value="Nitrate_red_del"/>
    <property type="match status" value="1"/>
</dbReference>
<keyword evidence="1" id="KW-0143">Chaperone</keyword>
<dbReference type="InterPro" id="IPR050289">
    <property type="entry name" value="TorD/DmsD_chaperones"/>
</dbReference>